<accession>A0ACC2HE84</accession>
<gene>
    <name evidence="1" type="ORF">DPEC_G00036180</name>
</gene>
<proteinExistence type="predicted"/>
<protein>
    <submittedName>
        <fullName evidence="1">Uncharacterized protein</fullName>
    </submittedName>
</protein>
<evidence type="ECO:0000313" key="2">
    <source>
        <dbReference type="Proteomes" id="UP001157502"/>
    </source>
</evidence>
<comment type="caution">
    <text evidence="1">The sequence shown here is derived from an EMBL/GenBank/DDBJ whole genome shotgun (WGS) entry which is preliminary data.</text>
</comment>
<sequence length="131" mass="14556">MIWNSSSAVRPNSPFLIVQTSFFLSHAMAHSRLMPSASNHPAPATARRLGFSQPHPNDVAQSGSEITGSAVVGPCCSDDSRSRNIPDEPPKSITGTNRHRWADYIHLLCEQVERRNNESQPQLLVPRLFLR</sequence>
<dbReference type="Proteomes" id="UP001157502">
    <property type="component" value="Chromosome 3"/>
</dbReference>
<dbReference type="EMBL" id="CM055730">
    <property type="protein sequence ID" value="KAJ8014046.1"/>
    <property type="molecule type" value="Genomic_DNA"/>
</dbReference>
<keyword evidence="2" id="KW-1185">Reference proteome</keyword>
<evidence type="ECO:0000313" key="1">
    <source>
        <dbReference type="EMBL" id="KAJ8014046.1"/>
    </source>
</evidence>
<name>A0ACC2HE84_DALPE</name>
<organism evidence="1 2">
    <name type="scientific">Dallia pectoralis</name>
    <name type="common">Alaska blackfish</name>
    <dbReference type="NCBI Taxonomy" id="75939"/>
    <lineage>
        <taxon>Eukaryota</taxon>
        <taxon>Metazoa</taxon>
        <taxon>Chordata</taxon>
        <taxon>Craniata</taxon>
        <taxon>Vertebrata</taxon>
        <taxon>Euteleostomi</taxon>
        <taxon>Actinopterygii</taxon>
        <taxon>Neopterygii</taxon>
        <taxon>Teleostei</taxon>
        <taxon>Protacanthopterygii</taxon>
        <taxon>Esociformes</taxon>
        <taxon>Umbridae</taxon>
        <taxon>Dallia</taxon>
    </lineage>
</organism>
<reference evidence="1" key="1">
    <citation type="submission" date="2021-05" db="EMBL/GenBank/DDBJ databases">
        <authorList>
            <person name="Pan Q."/>
            <person name="Jouanno E."/>
            <person name="Zahm M."/>
            <person name="Klopp C."/>
            <person name="Cabau C."/>
            <person name="Louis A."/>
            <person name="Berthelot C."/>
            <person name="Parey E."/>
            <person name="Roest Crollius H."/>
            <person name="Montfort J."/>
            <person name="Robinson-Rechavi M."/>
            <person name="Bouchez O."/>
            <person name="Lampietro C."/>
            <person name="Lopez Roques C."/>
            <person name="Donnadieu C."/>
            <person name="Postlethwait J."/>
            <person name="Bobe J."/>
            <person name="Dillon D."/>
            <person name="Chandos A."/>
            <person name="von Hippel F."/>
            <person name="Guiguen Y."/>
        </authorList>
    </citation>
    <scope>NUCLEOTIDE SEQUENCE</scope>
    <source>
        <strain evidence="1">YG-Jan2019</strain>
    </source>
</reference>